<keyword evidence="4" id="KW-1185">Reference proteome</keyword>
<evidence type="ECO:0000256" key="1">
    <source>
        <dbReference type="SAM" id="MobiDB-lite"/>
    </source>
</evidence>
<evidence type="ECO:0000256" key="2">
    <source>
        <dbReference type="SAM" id="Phobius"/>
    </source>
</evidence>
<gene>
    <name evidence="3" type="ORF">MCHLO_10230</name>
</gene>
<reference evidence="3" key="1">
    <citation type="submission" date="2014-09" db="EMBL/GenBank/DDBJ databases">
        <title>Genome sequence of the luminous mushroom Mycena chlorophos for searching fungal bioluminescence genes.</title>
        <authorList>
            <person name="Tanaka Y."/>
            <person name="Kasuga D."/>
            <person name="Oba Y."/>
            <person name="Hase S."/>
            <person name="Sato K."/>
            <person name="Oba Y."/>
            <person name="Sakakibara Y."/>
        </authorList>
    </citation>
    <scope>NUCLEOTIDE SEQUENCE</scope>
</reference>
<accession>A0ABQ0LQE2</accession>
<keyword evidence="2" id="KW-0812">Transmembrane</keyword>
<feature type="region of interest" description="Disordered" evidence="1">
    <location>
        <begin position="292"/>
        <end position="316"/>
    </location>
</feature>
<organism evidence="3 4">
    <name type="scientific">Mycena chlorophos</name>
    <name type="common">Agaric fungus</name>
    <name type="synonym">Agaricus chlorophos</name>
    <dbReference type="NCBI Taxonomy" id="658473"/>
    <lineage>
        <taxon>Eukaryota</taxon>
        <taxon>Fungi</taxon>
        <taxon>Dikarya</taxon>
        <taxon>Basidiomycota</taxon>
        <taxon>Agaricomycotina</taxon>
        <taxon>Agaricomycetes</taxon>
        <taxon>Agaricomycetidae</taxon>
        <taxon>Agaricales</taxon>
        <taxon>Marasmiineae</taxon>
        <taxon>Mycenaceae</taxon>
        <taxon>Mycena</taxon>
    </lineage>
</organism>
<dbReference type="EMBL" id="DF848219">
    <property type="protein sequence ID" value="GAT53251.1"/>
    <property type="molecule type" value="Genomic_DNA"/>
</dbReference>
<sequence length="520" mass="55851">MPPRRLAQNYKNSTPTSLTREQIAYLVAEADAKAQQRNKPWTAVPNPIPDTGIRSPAPEDKHSTVTVQHSTASISQSSLALSSSTHASILPSTTSRNIPSIFPGPSAIPTPDIAQAIPATTPNSAAPEPSRKLSDGAISLIAVAAVCLSLAILFVVRLCMRPSRPPRPVPSRPIIDSSFPEDAIFETKLEDSPVFGGKERLSERPNNGGMWQWTQYSASNQNVVSANIEPEDRPPSAASLYVAPMQQALNRAADRLSHVSASLYPASPAAPPAQLVTSFTADGHSVIQRVNPKVLQRSRSSTVGDKGRSAQPKTKRYSYGSAYDGAEVVSPKLPMQSPTIPLPQGRTRIMSSYYAHPRRSHAFLKAQETDHVEKMDSPATLYPTSPQPTLYPDDSLSMVEGKRAAKPLRRTPTPNKRASRADMRGVTASPTVDATAALGSLMLMDFGGTKQSALNAAAAIPSSSSVATTRSAHRTDDKPPRVPSPPPLPSLAQMGLEHANPEAYAEYRSPTYSLYQKYST</sequence>
<feature type="region of interest" description="Disordered" evidence="1">
    <location>
        <begin position="94"/>
        <end position="131"/>
    </location>
</feature>
<evidence type="ECO:0000313" key="3">
    <source>
        <dbReference type="EMBL" id="GAT53251.1"/>
    </source>
</evidence>
<feature type="region of interest" description="Disordered" evidence="1">
    <location>
        <begin position="403"/>
        <end position="427"/>
    </location>
</feature>
<evidence type="ECO:0008006" key="5">
    <source>
        <dbReference type="Google" id="ProtNLM"/>
    </source>
</evidence>
<proteinExistence type="predicted"/>
<feature type="region of interest" description="Disordered" evidence="1">
    <location>
        <begin position="459"/>
        <end position="503"/>
    </location>
</feature>
<keyword evidence="2" id="KW-0472">Membrane</keyword>
<dbReference type="Proteomes" id="UP000815677">
    <property type="component" value="Unassembled WGS sequence"/>
</dbReference>
<evidence type="ECO:0000313" key="4">
    <source>
        <dbReference type="Proteomes" id="UP000815677"/>
    </source>
</evidence>
<feature type="region of interest" description="Disordered" evidence="1">
    <location>
        <begin position="32"/>
        <end position="62"/>
    </location>
</feature>
<keyword evidence="2" id="KW-1133">Transmembrane helix</keyword>
<protein>
    <recommendedName>
        <fullName evidence="5">Transmembrane protein</fullName>
    </recommendedName>
</protein>
<feature type="transmembrane region" description="Helical" evidence="2">
    <location>
        <begin position="137"/>
        <end position="156"/>
    </location>
</feature>
<name>A0ABQ0LQE2_MYCCL</name>